<comment type="caution">
    <text evidence="1">The sequence shown here is derived from an EMBL/GenBank/DDBJ whole genome shotgun (WGS) entry which is preliminary data.</text>
</comment>
<keyword evidence="2" id="KW-1185">Reference proteome</keyword>
<organism evidence="1 2">
    <name type="scientific">Amycolatopsis umgeniensis</name>
    <dbReference type="NCBI Taxonomy" id="336628"/>
    <lineage>
        <taxon>Bacteria</taxon>
        <taxon>Bacillati</taxon>
        <taxon>Actinomycetota</taxon>
        <taxon>Actinomycetes</taxon>
        <taxon>Pseudonocardiales</taxon>
        <taxon>Pseudonocardiaceae</taxon>
        <taxon>Amycolatopsis</taxon>
    </lineage>
</organism>
<name>A0A841B2A1_9PSEU</name>
<gene>
    <name evidence="1" type="ORF">HDA45_003047</name>
</gene>
<proteinExistence type="predicted"/>
<dbReference type="Proteomes" id="UP000580861">
    <property type="component" value="Unassembled WGS sequence"/>
</dbReference>
<sequence length="57" mass="6501">MTRSSTWTGEPLWTWVLGRLLDPGTWQPLLLFDEARDAVGESARAVTFGRQVRLKEV</sequence>
<accession>A0A841B2A1</accession>
<evidence type="ECO:0000313" key="2">
    <source>
        <dbReference type="Proteomes" id="UP000580861"/>
    </source>
</evidence>
<dbReference type="EMBL" id="JACHMX010000001">
    <property type="protein sequence ID" value="MBB5852960.1"/>
    <property type="molecule type" value="Genomic_DNA"/>
</dbReference>
<protein>
    <submittedName>
        <fullName evidence="1">Uncharacterized protein</fullName>
    </submittedName>
</protein>
<evidence type="ECO:0000313" key="1">
    <source>
        <dbReference type="EMBL" id="MBB5852960.1"/>
    </source>
</evidence>
<dbReference type="AlphaFoldDB" id="A0A841B2A1"/>
<reference evidence="1 2" key="1">
    <citation type="submission" date="2020-08" db="EMBL/GenBank/DDBJ databases">
        <title>Sequencing the genomes of 1000 actinobacteria strains.</title>
        <authorList>
            <person name="Klenk H.-P."/>
        </authorList>
    </citation>
    <scope>NUCLEOTIDE SEQUENCE [LARGE SCALE GENOMIC DNA]</scope>
    <source>
        <strain evidence="1 2">DSM 45272</strain>
    </source>
</reference>